<comment type="caution">
    <text evidence="11">The sequence shown here is derived from an EMBL/GenBank/DDBJ whole genome shotgun (WGS) entry which is preliminary data.</text>
</comment>
<dbReference type="Pfam" id="PF07731">
    <property type="entry name" value="Cu-oxidase_2"/>
    <property type="match status" value="1"/>
</dbReference>
<feature type="domain" description="Plastocyanin-like" evidence="10">
    <location>
        <begin position="111"/>
        <end position="228"/>
    </location>
</feature>
<evidence type="ECO:0000256" key="8">
    <source>
        <dbReference type="ARBA" id="ARBA00023180"/>
    </source>
</evidence>
<protein>
    <recommendedName>
        <fullName evidence="13">Laccase</fullName>
    </recommendedName>
</protein>
<dbReference type="GO" id="GO:0005576">
    <property type="term" value="C:extracellular region"/>
    <property type="evidence" value="ECO:0007669"/>
    <property type="project" value="UniProtKB-SubCell"/>
</dbReference>
<dbReference type="SUPFAM" id="SSF49503">
    <property type="entry name" value="Cupredoxins"/>
    <property type="match status" value="2"/>
</dbReference>
<feature type="domain" description="Plastocyanin-like" evidence="9">
    <location>
        <begin position="22"/>
        <end position="79"/>
    </location>
</feature>
<dbReference type="PROSITE" id="PS00080">
    <property type="entry name" value="MULTICOPPER_OXIDASE2"/>
    <property type="match status" value="1"/>
</dbReference>
<dbReference type="InterPro" id="IPR001117">
    <property type="entry name" value="Cu-oxidase_2nd"/>
</dbReference>
<dbReference type="AlphaFoldDB" id="A0AAV5JF20"/>
<evidence type="ECO:0008006" key="13">
    <source>
        <dbReference type="Google" id="ProtNLM"/>
    </source>
</evidence>
<dbReference type="Pfam" id="PF00394">
    <property type="entry name" value="Cu-oxidase"/>
    <property type="match status" value="1"/>
</dbReference>
<keyword evidence="12" id="KW-1185">Reference proteome</keyword>
<keyword evidence="6" id="KW-0677">Repeat</keyword>
<dbReference type="PANTHER" id="PTHR11709">
    <property type="entry name" value="MULTI-COPPER OXIDASE"/>
    <property type="match status" value="1"/>
</dbReference>
<dbReference type="EMBL" id="BPVZ01000038">
    <property type="protein sequence ID" value="GKV13114.1"/>
    <property type="molecule type" value="Genomic_DNA"/>
</dbReference>
<dbReference type="InterPro" id="IPR008972">
    <property type="entry name" value="Cupredoxin"/>
</dbReference>
<dbReference type="GO" id="GO:0005507">
    <property type="term" value="F:copper ion binding"/>
    <property type="evidence" value="ECO:0007669"/>
    <property type="project" value="InterPro"/>
</dbReference>
<comment type="similarity">
    <text evidence="3">Belongs to the multicopper oxidase family.</text>
</comment>
<keyword evidence="8" id="KW-0325">Glycoprotein</keyword>
<dbReference type="PANTHER" id="PTHR11709:SF324">
    <property type="entry name" value="LACCASE-6"/>
    <property type="match status" value="1"/>
</dbReference>
<comment type="subcellular location">
    <subcellularLocation>
        <location evidence="2">Secreted</location>
    </subcellularLocation>
</comment>
<sequence>MPSPLTTTLDPICPSNDVYSSSEKKKDSDVYKIDVVPDKNYMLRQINARFNMENFSTIANHKMTIVEADAEYTKQFAAEAYTLKRTFKDDSQRIFLGHPSRFYDFVNEAPNNAPNNTRALNGTKTKVIEYGTSVQIISLDTGTVSTENHPIDLHGYRSYVTGFGTGKFNPQKANSNLVDPPYMNNIGVTVGGWAAIRFVADNPWVWLMHCHIDVHQSWGLGTVLIVKNGVGELETTTSIGGSATVPELTDSNYGCDLSG</sequence>
<evidence type="ECO:0000256" key="4">
    <source>
        <dbReference type="ARBA" id="ARBA00022525"/>
    </source>
</evidence>
<dbReference type="InterPro" id="IPR045087">
    <property type="entry name" value="Cu-oxidase_fam"/>
</dbReference>
<evidence type="ECO:0000256" key="5">
    <source>
        <dbReference type="ARBA" id="ARBA00022723"/>
    </source>
</evidence>
<evidence type="ECO:0000256" key="6">
    <source>
        <dbReference type="ARBA" id="ARBA00022737"/>
    </source>
</evidence>
<proteinExistence type="inferred from homology"/>
<evidence type="ECO:0000313" key="11">
    <source>
        <dbReference type="EMBL" id="GKV13114.1"/>
    </source>
</evidence>
<evidence type="ECO:0000259" key="10">
    <source>
        <dbReference type="Pfam" id="PF07731"/>
    </source>
</evidence>
<gene>
    <name evidence="11" type="ORF">SLEP1_g24181</name>
</gene>
<keyword evidence="4" id="KW-0964">Secreted</keyword>
<keyword evidence="5" id="KW-0479">Metal-binding</keyword>
<evidence type="ECO:0000256" key="7">
    <source>
        <dbReference type="ARBA" id="ARBA00023008"/>
    </source>
</evidence>
<dbReference type="Gene3D" id="2.60.40.420">
    <property type="entry name" value="Cupredoxins - blue copper proteins"/>
    <property type="match status" value="1"/>
</dbReference>
<accession>A0AAV5JF20</accession>
<dbReference type="InterPro" id="IPR011706">
    <property type="entry name" value="Cu-oxidase_C"/>
</dbReference>
<evidence type="ECO:0000256" key="3">
    <source>
        <dbReference type="ARBA" id="ARBA00010609"/>
    </source>
</evidence>
<organism evidence="11 12">
    <name type="scientific">Rubroshorea leprosula</name>
    <dbReference type="NCBI Taxonomy" id="152421"/>
    <lineage>
        <taxon>Eukaryota</taxon>
        <taxon>Viridiplantae</taxon>
        <taxon>Streptophyta</taxon>
        <taxon>Embryophyta</taxon>
        <taxon>Tracheophyta</taxon>
        <taxon>Spermatophyta</taxon>
        <taxon>Magnoliopsida</taxon>
        <taxon>eudicotyledons</taxon>
        <taxon>Gunneridae</taxon>
        <taxon>Pentapetalae</taxon>
        <taxon>rosids</taxon>
        <taxon>malvids</taxon>
        <taxon>Malvales</taxon>
        <taxon>Dipterocarpaceae</taxon>
        <taxon>Rubroshorea</taxon>
    </lineage>
</organism>
<reference evidence="11 12" key="1">
    <citation type="journal article" date="2021" name="Commun. Biol.">
        <title>The genome of Shorea leprosula (Dipterocarpaceae) highlights the ecological relevance of drought in aseasonal tropical rainforests.</title>
        <authorList>
            <person name="Ng K.K.S."/>
            <person name="Kobayashi M.J."/>
            <person name="Fawcett J.A."/>
            <person name="Hatakeyama M."/>
            <person name="Paape T."/>
            <person name="Ng C.H."/>
            <person name="Ang C.C."/>
            <person name="Tnah L.H."/>
            <person name="Lee C.T."/>
            <person name="Nishiyama T."/>
            <person name="Sese J."/>
            <person name="O'Brien M.J."/>
            <person name="Copetti D."/>
            <person name="Mohd Noor M.I."/>
            <person name="Ong R.C."/>
            <person name="Putra M."/>
            <person name="Sireger I.Z."/>
            <person name="Indrioko S."/>
            <person name="Kosugi Y."/>
            <person name="Izuno A."/>
            <person name="Isagi Y."/>
            <person name="Lee S.L."/>
            <person name="Shimizu K.K."/>
        </authorList>
    </citation>
    <scope>NUCLEOTIDE SEQUENCE [LARGE SCALE GENOMIC DNA]</scope>
    <source>
        <strain evidence="11">214</strain>
    </source>
</reference>
<comment type="cofactor">
    <cofactor evidence="1">
        <name>Cu cation</name>
        <dbReference type="ChEBI" id="CHEBI:23378"/>
    </cofactor>
</comment>
<dbReference type="Proteomes" id="UP001054252">
    <property type="component" value="Unassembled WGS sequence"/>
</dbReference>
<dbReference type="GO" id="GO:0016491">
    <property type="term" value="F:oxidoreductase activity"/>
    <property type="evidence" value="ECO:0007669"/>
    <property type="project" value="InterPro"/>
</dbReference>
<evidence type="ECO:0000313" key="12">
    <source>
        <dbReference type="Proteomes" id="UP001054252"/>
    </source>
</evidence>
<name>A0AAV5JF20_9ROSI</name>
<evidence type="ECO:0000256" key="2">
    <source>
        <dbReference type="ARBA" id="ARBA00004613"/>
    </source>
</evidence>
<evidence type="ECO:0000256" key="1">
    <source>
        <dbReference type="ARBA" id="ARBA00001935"/>
    </source>
</evidence>
<keyword evidence="7" id="KW-0186">Copper</keyword>
<evidence type="ECO:0000259" key="9">
    <source>
        <dbReference type="Pfam" id="PF00394"/>
    </source>
</evidence>
<dbReference type="InterPro" id="IPR002355">
    <property type="entry name" value="Cu_oxidase_Cu_BS"/>
</dbReference>